<evidence type="ECO:0000256" key="1">
    <source>
        <dbReference type="RuleBase" id="RU365069"/>
    </source>
</evidence>
<evidence type="ECO:0000256" key="2">
    <source>
        <dbReference type="SAM" id="MobiDB-lite"/>
    </source>
</evidence>
<feature type="compositionally biased region" description="Basic and acidic residues" evidence="2">
    <location>
        <begin position="180"/>
        <end position="189"/>
    </location>
</feature>
<feature type="region of interest" description="Disordered" evidence="2">
    <location>
        <begin position="124"/>
        <end position="146"/>
    </location>
</feature>
<dbReference type="VEuPathDB" id="VectorBase:BGLAX_048877"/>
<keyword evidence="1" id="KW-0653">Protein transport</keyword>
<accession>A0A2C9JZR4</accession>
<comment type="subunit">
    <text evidence="1">Component of the exocyst complex.</text>
</comment>
<evidence type="ECO:0000313" key="4">
    <source>
        <dbReference type="Proteomes" id="UP000076420"/>
    </source>
</evidence>
<protein>
    <recommendedName>
        <fullName evidence="1">Exocyst complex component 2</fullName>
    </recommendedName>
</protein>
<comment type="function">
    <text evidence="1">Component of the exocyst complex involved in the docking of exocytic vesicles with fusion sites on the plasma membrane.</text>
</comment>
<organism evidence="3 4">
    <name type="scientific">Biomphalaria glabrata</name>
    <name type="common">Bloodfluke planorb</name>
    <name type="synonym">Freshwater snail</name>
    <dbReference type="NCBI Taxonomy" id="6526"/>
    <lineage>
        <taxon>Eukaryota</taxon>
        <taxon>Metazoa</taxon>
        <taxon>Spiralia</taxon>
        <taxon>Lophotrochozoa</taxon>
        <taxon>Mollusca</taxon>
        <taxon>Gastropoda</taxon>
        <taxon>Heterobranchia</taxon>
        <taxon>Euthyneura</taxon>
        <taxon>Panpulmonata</taxon>
        <taxon>Hygrophila</taxon>
        <taxon>Lymnaeoidea</taxon>
        <taxon>Planorbidae</taxon>
        <taxon>Biomphalaria</taxon>
    </lineage>
</organism>
<feature type="compositionally biased region" description="Acidic residues" evidence="2">
    <location>
        <begin position="190"/>
        <end position="206"/>
    </location>
</feature>
<dbReference type="InterPro" id="IPR013783">
    <property type="entry name" value="Ig-like_fold"/>
</dbReference>
<keyword evidence="1" id="KW-0268">Exocytosis</keyword>
<dbReference type="GO" id="GO:0015031">
    <property type="term" value="P:protein transport"/>
    <property type="evidence" value="ECO:0007669"/>
    <property type="project" value="UniProtKB-KW"/>
</dbReference>
<feature type="region of interest" description="Disordered" evidence="2">
    <location>
        <begin position="179"/>
        <end position="212"/>
    </location>
</feature>
<reference evidence="3" key="1">
    <citation type="submission" date="2020-05" db="UniProtKB">
        <authorList>
            <consortium name="EnsemblMetazoa"/>
        </authorList>
    </citation>
    <scope>IDENTIFICATION</scope>
    <source>
        <strain evidence="3">BB02</strain>
    </source>
</reference>
<dbReference type="KEGG" id="bgt:106074404"/>
<dbReference type="EnsemblMetazoa" id="BGLB010696-RB">
    <property type="protein sequence ID" value="BGLB010696-PB"/>
    <property type="gene ID" value="BGLB010696"/>
</dbReference>
<dbReference type="GO" id="GO:0006887">
    <property type="term" value="P:exocytosis"/>
    <property type="evidence" value="ECO:0007669"/>
    <property type="project" value="UniProtKB-KW"/>
</dbReference>
<dbReference type="AlphaFoldDB" id="A0A2C9JZR4"/>
<gene>
    <name evidence="3" type="primary">106074404</name>
</gene>
<dbReference type="InterPro" id="IPR029175">
    <property type="entry name" value="EXOC2/Sec5"/>
</dbReference>
<dbReference type="PANTHER" id="PTHR13043:SF1">
    <property type="entry name" value="EXOCYST COMPLEX COMPONENT 2"/>
    <property type="match status" value="1"/>
</dbReference>
<dbReference type="VEuPathDB" id="VectorBase:BGLB010696"/>
<dbReference type="PANTHER" id="PTHR13043">
    <property type="entry name" value="EXOCYST COMPLEX COMPONENT SEC5"/>
    <property type="match status" value="1"/>
</dbReference>
<dbReference type="GO" id="GO:0000145">
    <property type="term" value="C:exocyst"/>
    <property type="evidence" value="ECO:0007669"/>
    <property type="project" value="UniProtKB-UniRule"/>
</dbReference>
<name>A0A2C9JZR4_BIOGL</name>
<dbReference type="Proteomes" id="UP000076420">
    <property type="component" value="Unassembled WGS sequence"/>
</dbReference>
<sequence>MTNYILENFEDLKAGLSFMKRKASQRSEGPITIVRSNLMSILDCLDSLTGLKICGMDCLLSAEWKSSSKIVARTGPGKGKGDIIAITRSGGKGSCTVGFRGYFLQIGPLQDSAVWIDESQTVRPNLDHGRPTASAAAKEEDDPLGILDEGDRAKLTEDELLEMFHDASTPFMFQLFNHQNRQENERTGDEVTEDEVTEDEVTEDEVTELKMK</sequence>
<evidence type="ECO:0000313" key="3">
    <source>
        <dbReference type="EnsemblMetazoa" id="BGLB010696-PB"/>
    </source>
</evidence>
<proteinExistence type="inferred from homology"/>
<dbReference type="STRING" id="6526.A0A2C9JZR4"/>
<comment type="similarity">
    <text evidence="1">Belongs to the SEC5 family.</text>
</comment>
<keyword evidence="1" id="KW-0813">Transport</keyword>
<dbReference type="GO" id="GO:0006893">
    <property type="term" value="P:Golgi to plasma membrane transport"/>
    <property type="evidence" value="ECO:0007669"/>
    <property type="project" value="UniProtKB-UniRule"/>
</dbReference>
<dbReference type="Gene3D" id="2.60.40.10">
    <property type="entry name" value="Immunoglobulins"/>
    <property type="match status" value="1"/>
</dbReference>